<feature type="region of interest" description="Disordered" evidence="1">
    <location>
        <begin position="252"/>
        <end position="275"/>
    </location>
</feature>
<dbReference type="Pfam" id="PF00144">
    <property type="entry name" value="Beta-lactamase"/>
    <property type="match status" value="1"/>
</dbReference>
<feature type="domain" description="Beta-lactamase-related" evidence="2">
    <location>
        <begin position="23"/>
        <end position="404"/>
    </location>
</feature>
<evidence type="ECO:0000313" key="4">
    <source>
        <dbReference type="Proteomes" id="UP000598360"/>
    </source>
</evidence>
<dbReference type="InterPro" id="IPR050789">
    <property type="entry name" value="Diverse_Enzym_Activities"/>
</dbReference>
<sequence length="413" mass="45103">MVSLDIEAAPDEVGLDAARLQRIDRHFEQYVTSGKLPGWLALVARGGRIAHLSTCGLRDIDEQLPVLRDTVFRIYSMTKPVTSVAAMMLHEQGKFELTDPVSDFIPSFADLQVYTGGTAREPRTRPATEPMRIWHLLTHTSGLTYAFHRLTPVDELYRRAGFEYGMADGLDLQACCDAWAGMPLLFDPGTRWNYSVATDVLGRVVEVASGMPLAEYLRTAIFEPLGMTDTGFALDRGDADRLATLYAADAAGNARRHPQQDALHESAFEPPKAPSGGGGLFSTAHDYHRFTRMLLRGGELDGQRLLGSRTVRYMTRNHLPGGVDLETLAMGSFSEAANAGKGFGLGFSVLDDPAAAKVIGSAGEFAWGGLASTAFWVDPIEDLSVLFLTQLMPSSTHPIRSQLHQLVYQSIVD</sequence>
<dbReference type="Gene3D" id="3.40.710.10">
    <property type="entry name" value="DD-peptidase/beta-lactamase superfamily"/>
    <property type="match status" value="1"/>
</dbReference>
<reference evidence="3" key="1">
    <citation type="submission" date="2020-10" db="EMBL/GenBank/DDBJ databases">
        <title>Diversity and distribution of actinomycetes associated with coral in the coast of Hainan.</title>
        <authorList>
            <person name="Li F."/>
        </authorList>
    </citation>
    <scope>NUCLEOTIDE SEQUENCE</scope>
    <source>
        <strain evidence="3">HNM0983</strain>
    </source>
</reference>
<feature type="compositionally biased region" description="Basic and acidic residues" evidence="1">
    <location>
        <begin position="258"/>
        <end position="267"/>
    </location>
</feature>
<dbReference type="PANTHER" id="PTHR43283">
    <property type="entry name" value="BETA-LACTAMASE-RELATED"/>
    <property type="match status" value="1"/>
</dbReference>
<dbReference type="EMBL" id="JADEYC010000005">
    <property type="protein sequence ID" value="MBE9373519.1"/>
    <property type="molecule type" value="Genomic_DNA"/>
</dbReference>
<dbReference type="PANTHER" id="PTHR43283:SF3">
    <property type="entry name" value="BETA-LACTAMASE FAMILY PROTEIN (AFU_ORTHOLOGUE AFUA_5G07500)"/>
    <property type="match status" value="1"/>
</dbReference>
<dbReference type="InterPro" id="IPR001466">
    <property type="entry name" value="Beta-lactam-related"/>
</dbReference>
<proteinExistence type="predicted"/>
<dbReference type="AlphaFoldDB" id="A0A929B5H6"/>
<organism evidence="3 4">
    <name type="scientific">Saccharopolyspora montiporae</name>
    <dbReference type="NCBI Taxonomy" id="2781240"/>
    <lineage>
        <taxon>Bacteria</taxon>
        <taxon>Bacillati</taxon>
        <taxon>Actinomycetota</taxon>
        <taxon>Actinomycetes</taxon>
        <taxon>Pseudonocardiales</taxon>
        <taxon>Pseudonocardiaceae</taxon>
        <taxon>Saccharopolyspora</taxon>
    </lineage>
</organism>
<accession>A0A929B5H6</accession>
<evidence type="ECO:0000256" key="1">
    <source>
        <dbReference type="SAM" id="MobiDB-lite"/>
    </source>
</evidence>
<dbReference type="RefSeq" id="WP_193926951.1">
    <property type="nucleotide sequence ID" value="NZ_JADEYC010000005.1"/>
</dbReference>
<dbReference type="InterPro" id="IPR012338">
    <property type="entry name" value="Beta-lactam/transpept-like"/>
</dbReference>
<protein>
    <submittedName>
        <fullName evidence="3">Beta-lactamase family protein</fullName>
    </submittedName>
</protein>
<evidence type="ECO:0000313" key="3">
    <source>
        <dbReference type="EMBL" id="MBE9373519.1"/>
    </source>
</evidence>
<comment type="caution">
    <text evidence="3">The sequence shown here is derived from an EMBL/GenBank/DDBJ whole genome shotgun (WGS) entry which is preliminary data.</text>
</comment>
<keyword evidence="4" id="KW-1185">Reference proteome</keyword>
<dbReference type="SUPFAM" id="SSF56601">
    <property type="entry name" value="beta-lactamase/transpeptidase-like"/>
    <property type="match status" value="1"/>
</dbReference>
<evidence type="ECO:0000259" key="2">
    <source>
        <dbReference type="Pfam" id="PF00144"/>
    </source>
</evidence>
<dbReference type="Proteomes" id="UP000598360">
    <property type="component" value="Unassembled WGS sequence"/>
</dbReference>
<gene>
    <name evidence="3" type="ORF">IQ251_03555</name>
</gene>
<name>A0A929B5H6_9PSEU</name>